<dbReference type="PANTHER" id="PTHR31793:SF27">
    <property type="entry name" value="NOVEL THIOESTERASE SUPERFAMILY DOMAIN AND SAPOSIN A-TYPE DOMAIN CONTAINING PROTEIN (0610012H03RIK)"/>
    <property type="match status" value="1"/>
</dbReference>
<organism evidence="3">
    <name type="scientific">Candidatus Electrothrix aestuarii</name>
    <dbReference type="NCBI Taxonomy" id="3062594"/>
    <lineage>
        <taxon>Bacteria</taxon>
        <taxon>Pseudomonadati</taxon>
        <taxon>Thermodesulfobacteriota</taxon>
        <taxon>Desulfobulbia</taxon>
        <taxon>Desulfobulbales</taxon>
        <taxon>Desulfobulbaceae</taxon>
        <taxon>Candidatus Electrothrix</taxon>
    </lineage>
</organism>
<gene>
    <name evidence="3" type="ORF">Q3M24_10575</name>
</gene>
<sequence length="151" mass="17624">MGDLRMKMQEPVFRVPYRVIYGDTDSGGVMYHANYLRLAEVGRTELMRQWAMPYSEIERQGVILPLTESYLRYKAPARYDDLVTISTSLAELSFVTCRFHFTITRWEEDQGRDRLLVKGFTCHASINRQGKLMPLPDNIREALEGVWKQKS</sequence>
<protein>
    <submittedName>
        <fullName evidence="3">Thioesterase family protein</fullName>
        <ecNumber evidence="3">3.1.2.-</ecNumber>
    </submittedName>
</protein>
<dbReference type="InterPro" id="IPR006684">
    <property type="entry name" value="YbgC/YbaW"/>
</dbReference>
<comment type="similarity">
    <text evidence="1">Belongs to the 4-hydroxybenzoyl-CoA thioesterase family.</text>
</comment>
<dbReference type="KEGG" id="eaj:Q3M24_10575"/>
<dbReference type="AlphaFoldDB" id="A0AAU8M0V7"/>
<dbReference type="CDD" id="cd00586">
    <property type="entry name" value="4HBT"/>
    <property type="match status" value="1"/>
</dbReference>
<dbReference type="InterPro" id="IPR050563">
    <property type="entry name" value="4-hydroxybenzoyl-CoA_TE"/>
</dbReference>
<dbReference type="PIRSF" id="PIRSF003230">
    <property type="entry name" value="YbgC"/>
    <property type="match status" value="1"/>
</dbReference>
<accession>A0AAU8M0V7</accession>
<dbReference type="PANTHER" id="PTHR31793">
    <property type="entry name" value="4-HYDROXYBENZOYL-COA THIOESTERASE FAMILY MEMBER"/>
    <property type="match status" value="1"/>
</dbReference>
<reference evidence="3" key="2">
    <citation type="submission" date="2024-06" db="EMBL/GenBank/DDBJ databases">
        <authorList>
            <person name="Plum-Jensen L.E."/>
            <person name="Schramm A."/>
            <person name="Marshall I.P.G."/>
        </authorList>
    </citation>
    <scope>NUCLEOTIDE SEQUENCE</scope>
    <source>
        <strain evidence="3">Rat1</strain>
    </source>
</reference>
<dbReference type="InterPro" id="IPR029069">
    <property type="entry name" value="HotDog_dom_sf"/>
</dbReference>
<proteinExistence type="inferred from homology"/>
<dbReference type="SUPFAM" id="SSF54637">
    <property type="entry name" value="Thioesterase/thiol ester dehydrase-isomerase"/>
    <property type="match status" value="1"/>
</dbReference>
<dbReference type="GO" id="GO:0047617">
    <property type="term" value="F:fatty acyl-CoA hydrolase activity"/>
    <property type="evidence" value="ECO:0007669"/>
    <property type="project" value="TreeGrafter"/>
</dbReference>
<name>A0AAU8M0V7_9BACT</name>
<evidence type="ECO:0000256" key="2">
    <source>
        <dbReference type="ARBA" id="ARBA00022801"/>
    </source>
</evidence>
<reference evidence="3" key="1">
    <citation type="journal article" date="2024" name="Syst. Appl. Microbiol.">
        <title>First single-strain enrichments of Electrothrix cable bacteria, description of E. aestuarii sp. nov. and E. rattekaaiensis sp. nov., and proposal of a cable bacteria taxonomy following the rules of the SeqCode.</title>
        <authorList>
            <person name="Plum-Jensen L.E."/>
            <person name="Schramm A."/>
            <person name="Marshall I.P.G."/>
        </authorList>
    </citation>
    <scope>NUCLEOTIDE SEQUENCE</scope>
    <source>
        <strain evidence="3">Rat1</strain>
    </source>
</reference>
<dbReference type="EMBL" id="CP159373">
    <property type="protein sequence ID" value="XCN75150.1"/>
    <property type="molecule type" value="Genomic_DNA"/>
</dbReference>
<dbReference type="Pfam" id="PF13279">
    <property type="entry name" value="4HBT_2"/>
    <property type="match status" value="1"/>
</dbReference>
<dbReference type="NCBIfam" id="TIGR00051">
    <property type="entry name" value="YbgC/FadM family acyl-CoA thioesterase"/>
    <property type="match status" value="1"/>
</dbReference>
<dbReference type="Gene3D" id="3.10.129.10">
    <property type="entry name" value="Hotdog Thioesterase"/>
    <property type="match status" value="1"/>
</dbReference>
<keyword evidence="2 3" id="KW-0378">Hydrolase</keyword>
<dbReference type="EC" id="3.1.2.-" evidence="3"/>
<evidence type="ECO:0000313" key="3">
    <source>
        <dbReference type="EMBL" id="XCN75150.1"/>
    </source>
</evidence>
<evidence type="ECO:0000256" key="1">
    <source>
        <dbReference type="ARBA" id="ARBA00005953"/>
    </source>
</evidence>